<feature type="binding site" evidence="7">
    <location>
        <position position="63"/>
    </location>
    <ligand>
        <name>ATP</name>
        <dbReference type="ChEBI" id="CHEBI:30616"/>
    </ligand>
</feature>
<evidence type="ECO:0000313" key="11">
    <source>
        <dbReference type="Proteomes" id="UP000054408"/>
    </source>
</evidence>
<accession>A0A0L0D6M0</accession>
<feature type="compositionally biased region" description="Low complexity" evidence="8">
    <location>
        <begin position="532"/>
        <end position="549"/>
    </location>
</feature>
<keyword evidence="11" id="KW-1185">Reference proteome</keyword>
<evidence type="ECO:0000256" key="3">
    <source>
        <dbReference type="ARBA" id="ARBA00022679"/>
    </source>
</evidence>
<dbReference type="EMBL" id="GL349444">
    <property type="protein sequence ID" value="KNC46953.1"/>
    <property type="molecule type" value="Genomic_DNA"/>
</dbReference>
<evidence type="ECO:0000256" key="8">
    <source>
        <dbReference type="SAM" id="MobiDB-lite"/>
    </source>
</evidence>
<dbReference type="InterPro" id="IPR008271">
    <property type="entry name" value="Ser/Thr_kinase_AS"/>
</dbReference>
<feature type="compositionally biased region" description="Polar residues" evidence="8">
    <location>
        <begin position="440"/>
        <end position="459"/>
    </location>
</feature>
<dbReference type="GO" id="GO:0005524">
    <property type="term" value="F:ATP binding"/>
    <property type="evidence" value="ECO:0007669"/>
    <property type="project" value="UniProtKB-UniRule"/>
</dbReference>
<feature type="compositionally biased region" description="Basic residues" evidence="8">
    <location>
        <begin position="347"/>
        <end position="369"/>
    </location>
</feature>
<feature type="compositionally biased region" description="Acidic residues" evidence="8">
    <location>
        <begin position="620"/>
        <end position="629"/>
    </location>
</feature>
<name>A0A0L0D6M0_THETB</name>
<dbReference type="Gene3D" id="3.30.200.20">
    <property type="entry name" value="Phosphorylase Kinase, domain 1"/>
    <property type="match status" value="1"/>
</dbReference>
<protein>
    <submittedName>
        <fullName evidence="10">AGC/AKT protein kinase</fullName>
    </submittedName>
</protein>
<feature type="compositionally biased region" description="Low complexity" evidence="8">
    <location>
        <begin position="370"/>
        <end position="401"/>
    </location>
</feature>
<proteinExistence type="predicted"/>
<evidence type="ECO:0000256" key="5">
    <source>
        <dbReference type="ARBA" id="ARBA00022777"/>
    </source>
</evidence>
<dbReference type="FunFam" id="1.10.510.10:FF:000210">
    <property type="entry name" value="Non-specific serine/threonine protein kinase"/>
    <property type="match status" value="1"/>
</dbReference>
<evidence type="ECO:0000256" key="1">
    <source>
        <dbReference type="ARBA" id="ARBA00022527"/>
    </source>
</evidence>
<evidence type="ECO:0000313" key="10">
    <source>
        <dbReference type="EMBL" id="KNC46953.1"/>
    </source>
</evidence>
<dbReference type="PROSITE" id="PS00107">
    <property type="entry name" value="PROTEIN_KINASE_ATP"/>
    <property type="match status" value="1"/>
</dbReference>
<feature type="compositionally biased region" description="Polar residues" evidence="8">
    <location>
        <begin position="583"/>
        <end position="594"/>
    </location>
</feature>
<dbReference type="RefSeq" id="XP_013760224.1">
    <property type="nucleotide sequence ID" value="XM_013904770.1"/>
</dbReference>
<feature type="compositionally biased region" description="Basic residues" evidence="8">
    <location>
        <begin position="402"/>
        <end position="413"/>
    </location>
</feature>
<dbReference type="GO" id="GO:0004674">
    <property type="term" value="F:protein serine/threonine kinase activity"/>
    <property type="evidence" value="ECO:0007669"/>
    <property type="project" value="UniProtKB-KW"/>
</dbReference>
<dbReference type="PROSITE" id="PS50011">
    <property type="entry name" value="PROTEIN_KINASE_DOM"/>
    <property type="match status" value="1"/>
</dbReference>
<keyword evidence="3" id="KW-0808">Transferase</keyword>
<keyword evidence="1" id="KW-0723">Serine/threonine-protein kinase</keyword>
<dbReference type="Proteomes" id="UP000054408">
    <property type="component" value="Unassembled WGS sequence"/>
</dbReference>
<evidence type="ECO:0000256" key="4">
    <source>
        <dbReference type="ARBA" id="ARBA00022741"/>
    </source>
</evidence>
<evidence type="ECO:0000256" key="7">
    <source>
        <dbReference type="PROSITE-ProRule" id="PRU10141"/>
    </source>
</evidence>
<dbReference type="eggNOG" id="KOG0690">
    <property type="taxonomic scope" value="Eukaryota"/>
</dbReference>
<keyword evidence="2" id="KW-0597">Phosphoprotein</keyword>
<keyword evidence="6 7" id="KW-0067">ATP-binding</keyword>
<dbReference type="OMA" id="LSANYKM"/>
<organism evidence="10 11">
    <name type="scientific">Thecamonas trahens ATCC 50062</name>
    <dbReference type="NCBI Taxonomy" id="461836"/>
    <lineage>
        <taxon>Eukaryota</taxon>
        <taxon>Apusozoa</taxon>
        <taxon>Apusomonadida</taxon>
        <taxon>Apusomonadidae</taxon>
        <taxon>Thecamonas</taxon>
    </lineage>
</organism>
<sequence>MVFYAASATAEDNLVAVFSPEFRPETNTISMDSFEVLREIGHGSFGQVNLVRKKSNGKIYAMKLLDKQSILDTDAVAQSKAEQALQNIAGKHPLIVNLRFAFQTNKHLCIVLDYVGGGDLFDHLKVARRFDESRARLYAAEVYVGLEFMHSMNIVYRDLKMENVILDRDGHIRLADFGLAKELSNLHRTSTVCGTAEYMAPEVVDTSIEYGVEADWWSYGIFVFVMLFGKYPFSAKSRAELNAKVLTKSISFPASVPVSNEVKSLIRGLLHKNPAKRISGPVIRDHPWFAGIDWDRVANRGYDPPFKPTLDPEIEALLLAAPQPKYDADVLPPAVSVSLPNSSSRSGKSRSRRSGRSSRSRRRRRHHSSRSSSSSSTPPTPPSSSSSPAPTPAAPASTTSSGRRKRRRRRKQKSPSSSGSTSPPRTVSAAQSPSPAASKLSGSHSKSTPNVTGHESPTPSSSSGRSHRRRRRHRSSYRAKKESSSQSKPASAPAPAPPTSASASESDEYDVDDPRLPDRTAVAPLPPPPSPSAAAKAAAAIAPSPSSSSGHLSLNAFAAAASGDAESRNGRRRRKRRHKPLKPSTSTIDTNSIRDQAAVVPETSVFNPDISRPAPTPTAPDDDDDDEDTPLFSSDVGDVVASHSTIEFSDSDVYGAGYSYDASPSVVTAPLPGVTVTSATPGPDAPAGSGPPHPRAVANSTYSYYSGDDDDDDEPTFSISDEGTLAAPRPRTTVHPNFRPHPDDEYSSTDVFSSS</sequence>
<dbReference type="PANTHER" id="PTHR24351">
    <property type="entry name" value="RIBOSOMAL PROTEIN S6 KINASE"/>
    <property type="match status" value="1"/>
</dbReference>
<feature type="domain" description="Protein kinase" evidence="9">
    <location>
        <begin position="34"/>
        <end position="289"/>
    </location>
</feature>
<dbReference type="InterPro" id="IPR000719">
    <property type="entry name" value="Prot_kinase_dom"/>
</dbReference>
<dbReference type="CDD" id="cd05123">
    <property type="entry name" value="STKc_AGC"/>
    <property type="match status" value="1"/>
</dbReference>
<reference evidence="10 11" key="1">
    <citation type="submission" date="2010-05" db="EMBL/GenBank/DDBJ databases">
        <title>The Genome Sequence of Thecamonas trahens ATCC 50062.</title>
        <authorList>
            <consortium name="The Broad Institute Genome Sequencing Platform"/>
            <person name="Russ C."/>
            <person name="Cuomo C."/>
            <person name="Shea T."/>
            <person name="Young S.K."/>
            <person name="Zeng Q."/>
            <person name="Koehrsen M."/>
            <person name="Haas B."/>
            <person name="Borodovsky M."/>
            <person name="Guigo R."/>
            <person name="Alvarado L."/>
            <person name="Berlin A."/>
            <person name="Bochicchio J."/>
            <person name="Borenstein D."/>
            <person name="Chapman S."/>
            <person name="Chen Z."/>
            <person name="Freedman E."/>
            <person name="Gellesch M."/>
            <person name="Goldberg J."/>
            <person name="Griggs A."/>
            <person name="Gujja S."/>
            <person name="Heilman E."/>
            <person name="Heiman D."/>
            <person name="Hepburn T."/>
            <person name="Howarth C."/>
            <person name="Jen D."/>
            <person name="Larson L."/>
            <person name="Mehta T."/>
            <person name="Park D."/>
            <person name="Pearson M."/>
            <person name="Roberts A."/>
            <person name="Saif S."/>
            <person name="Shenoy N."/>
            <person name="Sisk P."/>
            <person name="Stolte C."/>
            <person name="Sykes S."/>
            <person name="Thomson T."/>
            <person name="Walk T."/>
            <person name="White J."/>
            <person name="Yandava C."/>
            <person name="Burger G."/>
            <person name="Gray M.W."/>
            <person name="Holland P.W.H."/>
            <person name="King N."/>
            <person name="Lang F.B.F."/>
            <person name="Roger A.J."/>
            <person name="Ruiz-Trillo I."/>
            <person name="Lander E."/>
            <person name="Nusbaum C."/>
        </authorList>
    </citation>
    <scope>NUCLEOTIDE SEQUENCE [LARGE SCALE GENOMIC DNA]</scope>
    <source>
        <strain evidence="10 11">ATCC 50062</strain>
    </source>
</reference>
<dbReference type="Gene3D" id="1.10.510.10">
    <property type="entry name" value="Transferase(Phosphotransferase) domain 1"/>
    <property type="match status" value="1"/>
</dbReference>
<dbReference type="InterPro" id="IPR017441">
    <property type="entry name" value="Protein_kinase_ATP_BS"/>
</dbReference>
<dbReference type="PROSITE" id="PS00108">
    <property type="entry name" value="PROTEIN_KINASE_ST"/>
    <property type="match status" value="1"/>
</dbReference>
<dbReference type="AlphaFoldDB" id="A0A0L0D6M0"/>
<evidence type="ECO:0000256" key="2">
    <source>
        <dbReference type="ARBA" id="ARBA00022553"/>
    </source>
</evidence>
<gene>
    <name evidence="10" type="ORF">AMSG_03386</name>
</gene>
<dbReference type="InterPro" id="IPR011009">
    <property type="entry name" value="Kinase-like_dom_sf"/>
</dbReference>
<evidence type="ECO:0000259" key="9">
    <source>
        <dbReference type="PROSITE" id="PS50011"/>
    </source>
</evidence>
<feature type="compositionally biased region" description="Low complexity" evidence="8">
    <location>
        <begin position="332"/>
        <end position="346"/>
    </location>
</feature>
<feature type="compositionally biased region" description="Basic residues" evidence="8">
    <location>
        <begin position="570"/>
        <end position="581"/>
    </location>
</feature>
<dbReference type="STRING" id="461836.A0A0L0D6M0"/>
<keyword evidence="4 7" id="KW-0547">Nucleotide-binding</keyword>
<dbReference type="GeneID" id="25562994"/>
<feature type="compositionally biased region" description="Low complexity" evidence="8">
    <location>
        <begin position="414"/>
        <end position="438"/>
    </location>
</feature>
<feature type="compositionally biased region" description="Basic residues" evidence="8">
    <location>
        <begin position="465"/>
        <end position="478"/>
    </location>
</feature>
<dbReference type="SMART" id="SM00220">
    <property type="entry name" value="S_TKc"/>
    <property type="match status" value="1"/>
</dbReference>
<dbReference type="Pfam" id="PF00069">
    <property type="entry name" value="Pkinase"/>
    <property type="match status" value="1"/>
</dbReference>
<dbReference type="SUPFAM" id="SSF56112">
    <property type="entry name" value="Protein kinase-like (PK-like)"/>
    <property type="match status" value="1"/>
</dbReference>
<keyword evidence="5 10" id="KW-0418">Kinase</keyword>
<evidence type="ECO:0000256" key="6">
    <source>
        <dbReference type="ARBA" id="ARBA00022840"/>
    </source>
</evidence>
<dbReference type="InterPro" id="IPR045270">
    <property type="entry name" value="STKc_AGC"/>
</dbReference>
<feature type="region of interest" description="Disordered" evidence="8">
    <location>
        <begin position="332"/>
        <end position="755"/>
    </location>
</feature>
<feature type="compositionally biased region" description="Low complexity" evidence="8">
    <location>
        <begin position="679"/>
        <end position="688"/>
    </location>
</feature>